<keyword evidence="4 8" id="KW-0812">Transmembrane</keyword>
<evidence type="ECO:0000256" key="5">
    <source>
        <dbReference type="ARBA" id="ARBA00022737"/>
    </source>
</evidence>
<dbReference type="OrthoDB" id="10266426at2759"/>
<sequence length="106" mass="11214">MAVDTHGLSPKGLFYNAGAGAAADVNHQLPIGANMITTSGAGAATTVTTNPLWEVKTRLQTQGTRSELVPYRSTLSTLRRITHKEGIHGLYSGIVPLCQLLLALVM</sequence>
<comment type="caution">
    <text evidence="10">The sequence shown here is derived from an EMBL/GenBank/DDBJ whole genome shotgun (WGS) entry which is preliminary data.</text>
</comment>
<protein>
    <submittedName>
        <fullName evidence="10">Nicotinamide adenine dinucleotide transporter 1, chloroplastic-like</fullName>
    </submittedName>
</protein>
<evidence type="ECO:0000256" key="4">
    <source>
        <dbReference type="ARBA" id="ARBA00022692"/>
    </source>
</evidence>
<reference evidence="10 11" key="1">
    <citation type="submission" date="2019-12" db="EMBL/GenBank/DDBJ databases">
        <authorList>
            <person name="Alioto T."/>
            <person name="Alioto T."/>
            <person name="Gomez Garrido J."/>
        </authorList>
    </citation>
    <scope>NUCLEOTIDE SEQUENCE [LARGE SCALE GENOMIC DNA]</scope>
</reference>
<evidence type="ECO:0000256" key="6">
    <source>
        <dbReference type="ARBA" id="ARBA00022989"/>
    </source>
</evidence>
<dbReference type="GO" id="GO:0055085">
    <property type="term" value="P:transmembrane transport"/>
    <property type="evidence" value="ECO:0007669"/>
    <property type="project" value="InterPro"/>
</dbReference>
<evidence type="ECO:0000256" key="3">
    <source>
        <dbReference type="ARBA" id="ARBA00022448"/>
    </source>
</evidence>
<evidence type="ECO:0000256" key="1">
    <source>
        <dbReference type="ARBA" id="ARBA00004141"/>
    </source>
</evidence>
<dbReference type="InterPro" id="IPR044712">
    <property type="entry name" value="SLC25A32-like"/>
</dbReference>
<name>A0A8S0QGK2_OLEEU</name>
<proteinExistence type="inferred from homology"/>
<dbReference type="PANTHER" id="PTHR45683">
    <property type="entry name" value="MITOCHONDRIAL NICOTINAMIDE ADENINE DINUCLEOTIDE TRANSPORTER 1-RELATED-RELATED"/>
    <property type="match status" value="1"/>
</dbReference>
<dbReference type="GO" id="GO:0006862">
    <property type="term" value="P:nucleotide transport"/>
    <property type="evidence" value="ECO:0007669"/>
    <property type="project" value="InterPro"/>
</dbReference>
<dbReference type="Gene3D" id="1.50.40.10">
    <property type="entry name" value="Mitochondrial carrier domain"/>
    <property type="match status" value="1"/>
</dbReference>
<keyword evidence="3 9" id="KW-0813">Transport</keyword>
<dbReference type="GO" id="GO:0016020">
    <property type="term" value="C:membrane"/>
    <property type="evidence" value="ECO:0007669"/>
    <property type="project" value="UniProtKB-SubCell"/>
</dbReference>
<dbReference type="Pfam" id="PF00153">
    <property type="entry name" value="Mito_carr"/>
    <property type="match status" value="1"/>
</dbReference>
<keyword evidence="6" id="KW-1133">Transmembrane helix</keyword>
<gene>
    <name evidence="10" type="ORF">OLEA9_A087381</name>
</gene>
<dbReference type="PROSITE" id="PS50920">
    <property type="entry name" value="SOLCAR"/>
    <property type="match status" value="1"/>
</dbReference>
<evidence type="ECO:0000256" key="9">
    <source>
        <dbReference type="RuleBase" id="RU000488"/>
    </source>
</evidence>
<comment type="subcellular location">
    <subcellularLocation>
        <location evidence="1">Membrane</location>
        <topology evidence="1">Multi-pass membrane protein</topology>
    </subcellularLocation>
</comment>
<dbReference type="InterPro" id="IPR023395">
    <property type="entry name" value="MCP_dom_sf"/>
</dbReference>
<accession>A0A8S0QGK2</accession>
<dbReference type="InterPro" id="IPR018108">
    <property type="entry name" value="MCP_transmembrane"/>
</dbReference>
<dbReference type="Gramene" id="OE9A087381T1">
    <property type="protein sequence ID" value="OE9A087381C1"/>
    <property type="gene ID" value="OE9A087381"/>
</dbReference>
<evidence type="ECO:0000256" key="8">
    <source>
        <dbReference type="PROSITE-ProRule" id="PRU00282"/>
    </source>
</evidence>
<evidence type="ECO:0000313" key="10">
    <source>
        <dbReference type="EMBL" id="CAA2966846.1"/>
    </source>
</evidence>
<evidence type="ECO:0000313" key="11">
    <source>
        <dbReference type="Proteomes" id="UP000594638"/>
    </source>
</evidence>
<dbReference type="Proteomes" id="UP000594638">
    <property type="component" value="Unassembled WGS sequence"/>
</dbReference>
<comment type="similarity">
    <text evidence="2 9">Belongs to the mitochondrial carrier (TC 2.A.29) family.</text>
</comment>
<dbReference type="AlphaFoldDB" id="A0A8S0QGK2"/>
<keyword evidence="11" id="KW-1185">Reference proteome</keyword>
<dbReference type="SUPFAM" id="SSF103506">
    <property type="entry name" value="Mitochondrial carrier"/>
    <property type="match status" value="1"/>
</dbReference>
<feature type="repeat" description="Solcar" evidence="8">
    <location>
        <begin position="29"/>
        <end position="106"/>
    </location>
</feature>
<organism evidence="10 11">
    <name type="scientific">Olea europaea subsp. europaea</name>
    <dbReference type="NCBI Taxonomy" id="158383"/>
    <lineage>
        <taxon>Eukaryota</taxon>
        <taxon>Viridiplantae</taxon>
        <taxon>Streptophyta</taxon>
        <taxon>Embryophyta</taxon>
        <taxon>Tracheophyta</taxon>
        <taxon>Spermatophyta</taxon>
        <taxon>Magnoliopsida</taxon>
        <taxon>eudicotyledons</taxon>
        <taxon>Gunneridae</taxon>
        <taxon>Pentapetalae</taxon>
        <taxon>asterids</taxon>
        <taxon>lamiids</taxon>
        <taxon>Lamiales</taxon>
        <taxon>Oleaceae</taxon>
        <taxon>Oleeae</taxon>
        <taxon>Olea</taxon>
    </lineage>
</organism>
<evidence type="ECO:0000256" key="2">
    <source>
        <dbReference type="ARBA" id="ARBA00006375"/>
    </source>
</evidence>
<evidence type="ECO:0000256" key="7">
    <source>
        <dbReference type="ARBA" id="ARBA00023136"/>
    </source>
</evidence>
<keyword evidence="5" id="KW-0677">Repeat</keyword>
<dbReference type="EMBL" id="CACTIH010001870">
    <property type="protein sequence ID" value="CAA2966846.1"/>
    <property type="molecule type" value="Genomic_DNA"/>
</dbReference>
<keyword evidence="7 8" id="KW-0472">Membrane</keyword>